<dbReference type="AlphaFoldDB" id="J9G1R8"/>
<feature type="non-terminal residue" evidence="1">
    <location>
        <position position="27"/>
    </location>
</feature>
<proteinExistence type="predicted"/>
<accession>J9G1R8</accession>
<reference evidence="1" key="1">
    <citation type="journal article" date="2012" name="PLoS ONE">
        <title>Gene sets for utilization of primary and secondary nutrition supplies in the distal gut of endangered iberian lynx.</title>
        <authorList>
            <person name="Alcaide M."/>
            <person name="Messina E."/>
            <person name="Richter M."/>
            <person name="Bargiela R."/>
            <person name="Peplies J."/>
            <person name="Huws S.A."/>
            <person name="Newbold C.J."/>
            <person name="Golyshin P.N."/>
            <person name="Simon M.A."/>
            <person name="Lopez G."/>
            <person name="Yakimov M.M."/>
            <person name="Ferrer M."/>
        </authorList>
    </citation>
    <scope>NUCLEOTIDE SEQUENCE</scope>
</reference>
<evidence type="ECO:0000313" key="1">
    <source>
        <dbReference type="EMBL" id="EJX01147.1"/>
    </source>
</evidence>
<gene>
    <name evidence="1" type="ORF">EVA_10746</name>
</gene>
<sequence>MIVSNNLSLADGTEVVVNEHPAGRTNP</sequence>
<comment type="caution">
    <text evidence="1">The sequence shown here is derived from an EMBL/GenBank/DDBJ whole genome shotgun (WGS) entry which is preliminary data.</text>
</comment>
<organism evidence="1">
    <name type="scientific">gut metagenome</name>
    <dbReference type="NCBI Taxonomy" id="749906"/>
    <lineage>
        <taxon>unclassified sequences</taxon>
        <taxon>metagenomes</taxon>
        <taxon>organismal metagenomes</taxon>
    </lineage>
</organism>
<name>J9G1R8_9ZZZZ</name>
<protein>
    <submittedName>
        <fullName evidence="1">Uncharacterized protein</fullName>
    </submittedName>
</protein>
<dbReference type="EMBL" id="AMCI01003082">
    <property type="protein sequence ID" value="EJX01147.1"/>
    <property type="molecule type" value="Genomic_DNA"/>
</dbReference>